<name>A0AAE1U109_9EUCA</name>
<dbReference type="FunFam" id="2.60.120.310:FF:000004">
    <property type="entry name" value="DBH-like monooxygenase protein 1"/>
    <property type="match status" value="1"/>
</dbReference>
<organism evidence="12 13">
    <name type="scientific">Petrolisthes manimaculis</name>
    <dbReference type="NCBI Taxonomy" id="1843537"/>
    <lineage>
        <taxon>Eukaryota</taxon>
        <taxon>Metazoa</taxon>
        <taxon>Ecdysozoa</taxon>
        <taxon>Arthropoda</taxon>
        <taxon>Crustacea</taxon>
        <taxon>Multicrustacea</taxon>
        <taxon>Malacostraca</taxon>
        <taxon>Eumalacostraca</taxon>
        <taxon>Eucarida</taxon>
        <taxon>Decapoda</taxon>
        <taxon>Pleocyemata</taxon>
        <taxon>Anomura</taxon>
        <taxon>Galatheoidea</taxon>
        <taxon>Porcellanidae</taxon>
        <taxon>Petrolisthes</taxon>
    </lineage>
</organism>
<evidence type="ECO:0000256" key="9">
    <source>
        <dbReference type="SAM" id="MobiDB-lite"/>
    </source>
</evidence>
<dbReference type="Pfam" id="PF01082">
    <property type="entry name" value="Cu2_monooxygen"/>
    <property type="match status" value="1"/>
</dbReference>
<feature type="compositionally biased region" description="Basic residues" evidence="9">
    <location>
        <begin position="11"/>
        <end position="30"/>
    </location>
</feature>
<dbReference type="InterPro" id="IPR000945">
    <property type="entry name" value="DBH-like"/>
</dbReference>
<evidence type="ECO:0000256" key="1">
    <source>
        <dbReference type="ARBA" id="ARBA00001973"/>
    </source>
</evidence>
<dbReference type="Pfam" id="PF03712">
    <property type="entry name" value="Cu2_monoox_C"/>
    <property type="match status" value="1"/>
</dbReference>
<evidence type="ECO:0000256" key="5">
    <source>
        <dbReference type="ARBA" id="ARBA00023008"/>
    </source>
</evidence>
<evidence type="ECO:0000256" key="3">
    <source>
        <dbReference type="ARBA" id="ARBA00022723"/>
    </source>
</evidence>
<protein>
    <submittedName>
        <fullName evidence="12">Uncharacterized protein</fullName>
    </submittedName>
</protein>
<dbReference type="EMBL" id="JAWZYT010002751">
    <property type="protein sequence ID" value="KAK4302315.1"/>
    <property type="molecule type" value="Genomic_DNA"/>
</dbReference>
<keyword evidence="7" id="KW-1015">Disulfide bond</keyword>
<evidence type="ECO:0000256" key="8">
    <source>
        <dbReference type="ARBA" id="ARBA00023180"/>
    </source>
</evidence>
<comment type="cofactor">
    <cofactor evidence="1">
        <name>Cu(2+)</name>
        <dbReference type="ChEBI" id="CHEBI:29036"/>
    </cofactor>
</comment>
<evidence type="ECO:0000313" key="12">
    <source>
        <dbReference type="EMBL" id="KAK4302315.1"/>
    </source>
</evidence>
<reference evidence="12" key="1">
    <citation type="submission" date="2023-11" db="EMBL/GenBank/DDBJ databases">
        <title>Genome assemblies of two species of porcelain crab, Petrolisthes cinctipes and Petrolisthes manimaculis (Anomura: Porcellanidae).</title>
        <authorList>
            <person name="Angst P."/>
        </authorList>
    </citation>
    <scope>NUCLEOTIDE SEQUENCE</scope>
    <source>
        <strain evidence="12">PB745_02</strain>
        <tissue evidence="12">Gill</tissue>
    </source>
</reference>
<feature type="compositionally biased region" description="Acidic residues" evidence="9">
    <location>
        <begin position="453"/>
        <end position="490"/>
    </location>
</feature>
<gene>
    <name evidence="12" type="ORF">Pmani_025590</name>
</gene>
<sequence length="611" mass="69971">MGGGGQQQQQHHYHHKHHHHHHKHHHHHPRQPPTRSWLLTNPGVEVEGETDMYWCKVFRRPQLREKNHVIRYEPIFTPGNQQHVHHIIVYECTDIEEGLKEEFEQLAAGQGHGCTETIMLKYIRTCNHVVVAWAVGSEGLSLPSEAGYPLTPKGPNYYLMETHYDNPSRKYFTDESGIRITYTPELRFYDAGVLSVGLDPNWKHLIPPHQRTVLSEGHCVAECTNAAFPPTGINVFAVILHTHLLGRSVRVRHIRQGRELEPIARDNNYDFNYQEYRALHTPRTVLPGDHLIGECTYNSWERSTITLGGFKTRDEMCLSFLFYWPRVDLSLCHSKPSLNTVLHSLGIEELAANSNPIKIRRPIELAGKTLEWRLTNYNWTLHFDSFQHTTHTGTFNPMCWRRGLSLISEVEERDYEYPNVTEPWKPENVCRRRRGKNRRRQYKNKGRSRSREDEDEEGNATADGDDGEQAGEDGEEEDVGEEDHDGEVMVDDQINSRPIQRIDVDPAGHIDVFMPVVEERYEGGGGVDDFTGDNLPPQDLEDPELQEEFQEMEKELEQEMAGMERTASINRSGAGGSGVGSISQRPSSLVLWTVCAGITVFRLAWLAEGHG</sequence>
<evidence type="ECO:0000259" key="10">
    <source>
        <dbReference type="Pfam" id="PF01082"/>
    </source>
</evidence>
<dbReference type="InterPro" id="IPR000323">
    <property type="entry name" value="Cu2_ascorb_mOase_N"/>
</dbReference>
<feature type="compositionally biased region" description="Basic residues" evidence="9">
    <location>
        <begin position="435"/>
        <end position="448"/>
    </location>
</feature>
<accession>A0AAE1U109</accession>
<dbReference type="GO" id="GO:0042420">
    <property type="term" value="P:dopamine catabolic process"/>
    <property type="evidence" value="ECO:0007669"/>
    <property type="project" value="TreeGrafter"/>
</dbReference>
<dbReference type="GO" id="GO:0030667">
    <property type="term" value="C:secretory granule membrane"/>
    <property type="evidence" value="ECO:0007669"/>
    <property type="project" value="TreeGrafter"/>
</dbReference>
<dbReference type="InterPro" id="IPR028460">
    <property type="entry name" value="Tbh/DBH"/>
</dbReference>
<dbReference type="InterPro" id="IPR036939">
    <property type="entry name" value="Cu2_ascorb_mOase_N_sf"/>
</dbReference>
<keyword evidence="4" id="KW-0560">Oxidoreductase</keyword>
<dbReference type="PANTHER" id="PTHR10157">
    <property type="entry name" value="DOPAMINE BETA HYDROXYLASE RELATED"/>
    <property type="match status" value="1"/>
</dbReference>
<keyword evidence="3" id="KW-0479">Metal-binding</keyword>
<evidence type="ECO:0000256" key="2">
    <source>
        <dbReference type="ARBA" id="ARBA00010676"/>
    </source>
</evidence>
<dbReference type="GO" id="GO:0042421">
    <property type="term" value="P:norepinephrine biosynthetic process"/>
    <property type="evidence" value="ECO:0007669"/>
    <property type="project" value="TreeGrafter"/>
</dbReference>
<dbReference type="GO" id="GO:0006589">
    <property type="term" value="P:octopamine biosynthetic process"/>
    <property type="evidence" value="ECO:0007669"/>
    <property type="project" value="TreeGrafter"/>
</dbReference>
<dbReference type="InterPro" id="IPR008977">
    <property type="entry name" value="PHM/PNGase_F_dom_sf"/>
</dbReference>
<evidence type="ECO:0000256" key="7">
    <source>
        <dbReference type="ARBA" id="ARBA00023157"/>
    </source>
</evidence>
<evidence type="ECO:0000256" key="4">
    <source>
        <dbReference type="ARBA" id="ARBA00023002"/>
    </source>
</evidence>
<dbReference type="GO" id="GO:0005507">
    <property type="term" value="F:copper ion binding"/>
    <property type="evidence" value="ECO:0007669"/>
    <property type="project" value="InterPro"/>
</dbReference>
<dbReference type="InterPro" id="IPR014784">
    <property type="entry name" value="Cu2_ascorb_mOase-like_C"/>
</dbReference>
<keyword evidence="13" id="KW-1185">Reference proteome</keyword>
<evidence type="ECO:0000259" key="11">
    <source>
        <dbReference type="Pfam" id="PF03712"/>
    </source>
</evidence>
<dbReference type="PRINTS" id="PR00767">
    <property type="entry name" value="DBMONOXGNASE"/>
</dbReference>
<dbReference type="Gene3D" id="2.60.120.230">
    <property type="match status" value="1"/>
</dbReference>
<dbReference type="InterPro" id="IPR024548">
    <property type="entry name" value="Cu2_monoox_C"/>
</dbReference>
<feature type="domain" description="Copper type II ascorbate-dependent monooxygenase N-terminal" evidence="10">
    <location>
        <begin position="39"/>
        <end position="169"/>
    </location>
</feature>
<proteinExistence type="inferred from homology"/>
<feature type="domain" description="Copper type II ascorbate-dependent monooxygenase C-terminal" evidence="11">
    <location>
        <begin position="189"/>
        <end position="339"/>
    </location>
</feature>
<dbReference type="Proteomes" id="UP001292094">
    <property type="component" value="Unassembled WGS sequence"/>
</dbReference>
<dbReference type="GO" id="GO:0004500">
    <property type="term" value="F:dopamine beta-monooxygenase activity"/>
    <property type="evidence" value="ECO:0007669"/>
    <property type="project" value="InterPro"/>
</dbReference>
<dbReference type="PANTHER" id="PTHR10157:SF40">
    <property type="entry name" value="MOXD1 HOMOLOG 2"/>
    <property type="match status" value="1"/>
</dbReference>
<dbReference type="Gene3D" id="2.60.120.310">
    <property type="entry name" value="Copper type II, ascorbate-dependent monooxygenase, N-terminal domain"/>
    <property type="match status" value="1"/>
</dbReference>
<evidence type="ECO:0000313" key="13">
    <source>
        <dbReference type="Proteomes" id="UP001292094"/>
    </source>
</evidence>
<dbReference type="SUPFAM" id="SSF49742">
    <property type="entry name" value="PHM/PNGase F"/>
    <property type="match status" value="2"/>
</dbReference>
<feature type="region of interest" description="Disordered" evidence="9">
    <location>
        <begin position="1"/>
        <end position="39"/>
    </location>
</feature>
<comment type="similarity">
    <text evidence="2">Belongs to the copper type II ascorbate-dependent monooxygenase family.</text>
</comment>
<dbReference type="GO" id="GO:0005615">
    <property type="term" value="C:extracellular space"/>
    <property type="evidence" value="ECO:0007669"/>
    <property type="project" value="TreeGrafter"/>
</dbReference>
<dbReference type="FunFam" id="2.60.120.230:FF:000001">
    <property type="entry name" value="Monooxygenase, DBH-like 1"/>
    <property type="match status" value="1"/>
</dbReference>
<keyword evidence="5" id="KW-0186">Copper</keyword>
<evidence type="ECO:0000256" key="6">
    <source>
        <dbReference type="ARBA" id="ARBA00023033"/>
    </source>
</evidence>
<comment type="caution">
    <text evidence="12">The sequence shown here is derived from an EMBL/GenBank/DDBJ whole genome shotgun (WGS) entry which is preliminary data.</text>
</comment>
<keyword evidence="6" id="KW-0503">Monooxygenase</keyword>
<feature type="region of interest" description="Disordered" evidence="9">
    <location>
        <begin position="435"/>
        <end position="501"/>
    </location>
</feature>
<dbReference type="AlphaFoldDB" id="A0AAE1U109"/>
<keyword evidence="8" id="KW-0325">Glycoprotein</keyword>